<sequence>MSGVLGALIPVFLIIALGQVLKRTLLPEDSHWVALERLTYFILFPALLIVSISRAELGHVKVFEVSASLLGAIGLFAALLTVLRKPICRSFALMGPSYTSVVQGSLRWNSYIALAVSGSLAGTAGLAVAAVGLTVMIPTLNTISVMVLARHGERAAGGNRSMLAQIVRNPFIWSCAVGALINALHLPVPAVLLDFGDILGRSSLALGLLVVGAGLRLADLRRPRPATWFTSIIKLLGLPLVAISIALMLGLRDVDLLVVAVGASVPSAPNGYVLARQMGGDAPLLAEILTVQTVLAALTMPAIIAGLAHLAG</sequence>
<dbReference type="InterPro" id="IPR004776">
    <property type="entry name" value="Mem_transp_PIN-like"/>
</dbReference>
<evidence type="ECO:0000256" key="3">
    <source>
        <dbReference type="ARBA" id="ARBA00022448"/>
    </source>
</evidence>
<feature type="transmembrane region" description="Helical" evidence="8">
    <location>
        <begin position="38"/>
        <end position="55"/>
    </location>
</feature>
<dbReference type="PANTHER" id="PTHR36838:SF4">
    <property type="entry name" value="AUXIN EFFLUX CARRIER FAMILY PROTEIN"/>
    <property type="match status" value="1"/>
</dbReference>
<comment type="subcellular location">
    <subcellularLocation>
        <location evidence="1">Cell membrane</location>
        <topology evidence="1">Multi-pass membrane protein</topology>
    </subcellularLocation>
</comment>
<proteinExistence type="inferred from homology"/>
<comment type="similarity">
    <text evidence="2">Belongs to the auxin efflux carrier (TC 2.A.69) family.</text>
</comment>
<keyword evidence="7 8" id="KW-0472">Membrane</keyword>
<keyword evidence="6 8" id="KW-1133">Transmembrane helix</keyword>
<keyword evidence="4" id="KW-1003">Cell membrane</keyword>
<feature type="transmembrane region" description="Helical" evidence="8">
    <location>
        <begin position="170"/>
        <end position="192"/>
    </location>
</feature>
<accession>A0A6P1YG90</accession>
<feature type="transmembrane region" description="Helical" evidence="8">
    <location>
        <begin position="62"/>
        <end position="83"/>
    </location>
</feature>
<dbReference type="Gene3D" id="1.20.1530.20">
    <property type="match status" value="1"/>
</dbReference>
<protein>
    <submittedName>
        <fullName evidence="9">AEC family transporter</fullName>
    </submittedName>
</protein>
<keyword evidence="10" id="KW-1185">Reference proteome</keyword>
<feature type="transmembrane region" description="Helical" evidence="8">
    <location>
        <begin position="198"/>
        <end position="217"/>
    </location>
</feature>
<keyword evidence="3" id="KW-0813">Transport</keyword>
<organism evidence="9 10">
    <name type="scientific">Ancylobacter pratisalsi</name>
    <dbReference type="NCBI Taxonomy" id="1745854"/>
    <lineage>
        <taxon>Bacteria</taxon>
        <taxon>Pseudomonadati</taxon>
        <taxon>Pseudomonadota</taxon>
        <taxon>Alphaproteobacteria</taxon>
        <taxon>Hyphomicrobiales</taxon>
        <taxon>Xanthobacteraceae</taxon>
        <taxon>Ancylobacter</taxon>
    </lineage>
</organism>
<name>A0A6P1YG90_9HYPH</name>
<dbReference type="PANTHER" id="PTHR36838">
    <property type="entry name" value="AUXIN EFFLUX CARRIER FAMILY PROTEIN"/>
    <property type="match status" value="1"/>
</dbReference>
<dbReference type="GO" id="GO:0055085">
    <property type="term" value="P:transmembrane transport"/>
    <property type="evidence" value="ECO:0007669"/>
    <property type="project" value="InterPro"/>
</dbReference>
<evidence type="ECO:0000256" key="6">
    <source>
        <dbReference type="ARBA" id="ARBA00022989"/>
    </source>
</evidence>
<feature type="transmembrane region" description="Helical" evidence="8">
    <location>
        <begin position="124"/>
        <end position="149"/>
    </location>
</feature>
<dbReference type="Proteomes" id="UP000464751">
    <property type="component" value="Chromosome"/>
</dbReference>
<dbReference type="Pfam" id="PF03547">
    <property type="entry name" value="Mem_trans"/>
    <property type="match status" value="1"/>
</dbReference>
<dbReference type="KEGG" id="apra:G3A50_00265"/>
<dbReference type="InterPro" id="IPR038770">
    <property type="entry name" value="Na+/solute_symporter_sf"/>
</dbReference>
<evidence type="ECO:0000313" key="9">
    <source>
        <dbReference type="EMBL" id="QIB32309.1"/>
    </source>
</evidence>
<dbReference type="EMBL" id="CP048630">
    <property type="protein sequence ID" value="QIB32309.1"/>
    <property type="molecule type" value="Genomic_DNA"/>
</dbReference>
<evidence type="ECO:0000256" key="1">
    <source>
        <dbReference type="ARBA" id="ARBA00004651"/>
    </source>
</evidence>
<evidence type="ECO:0000256" key="4">
    <source>
        <dbReference type="ARBA" id="ARBA00022475"/>
    </source>
</evidence>
<dbReference type="GO" id="GO:0005886">
    <property type="term" value="C:plasma membrane"/>
    <property type="evidence" value="ECO:0007669"/>
    <property type="project" value="UniProtKB-SubCell"/>
</dbReference>
<feature type="transmembrane region" description="Helical" evidence="8">
    <location>
        <begin position="287"/>
        <end position="311"/>
    </location>
</feature>
<evidence type="ECO:0000256" key="8">
    <source>
        <dbReference type="SAM" id="Phobius"/>
    </source>
</evidence>
<dbReference type="AlphaFoldDB" id="A0A6P1YG90"/>
<keyword evidence="5 8" id="KW-0812">Transmembrane</keyword>
<evidence type="ECO:0000256" key="7">
    <source>
        <dbReference type="ARBA" id="ARBA00023136"/>
    </source>
</evidence>
<feature type="transmembrane region" description="Helical" evidence="8">
    <location>
        <begin position="229"/>
        <end position="250"/>
    </location>
</feature>
<evidence type="ECO:0000256" key="5">
    <source>
        <dbReference type="ARBA" id="ARBA00022692"/>
    </source>
</evidence>
<evidence type="ECO:0000256" key="2">
    <source>
        <dbReference type="ARBA" id="ARBA00010145"/>
    </source>
</evidence>
<gene>
    <name evidence="9" type="ORF">G3A50_00265</name>
</gene>
<reference evidence="9 10" key="1">
    <citation type="submission" date="2020-02" db="EMBL/GenBank/DDBJ databases">
        <authorList>
            <person name="Li G."/>
        </authorList>
    </citation>
    <scope>NUCLEOTIDE SEQUENCE [LARGE SCALE GENOMIC DNA]</scope>
    <source>
        <strain evidence="9 10">DSM 102029</strain>
    </source>
</reference>
<evidence type="ECO:0000313" key="10">
    <source>
        <dbReference type="Proteomes" id="UP000464751"/>
    </source>
</evidence>
<dbReference type="RefSeq" id="WP_163073254.1">
    <property type="nucleotide sequence ID" value="NZ_CP048630.1"/>
</dbReference>